<organism evidence="1 2">
    <name type="scientific">Hyalomma asiaticum</name>
    <name type="common">Tick</name>
    <dbReference type="NCBI Taxonomy" id="266040"/>
    <lineage>
        <taxon>Eukaryota</taxon>
        <taxon>Metazoa</taxon>
        <taxon>Ecdysozoa</taxon>
        <taxon>Arthropoda</taxon>
        <taxon>Chelicerata</taxon>
        <taxon>Arachnida</taxon>
        <taxon>Acari</taxon>
        <taxon>Parasitiformes</taxon>
        <taxon>Ixodida</taxon>
        <taxon>Ixodoidea</taxon>
        <taxon>Ixodidae</taxon>
        <taxon>Hyalomminae</taxon>
        <taxon>Hyalomma</taxon>
    </lineage>
</organism>
<dbReference type="EMBL" id="CM023491">
    <property type="protein sequence ID" value="KAH6940923.1"/>
    <property type="molecule type" value="Genomic_DNA"/>
</dbReference>
<keyword evidence="2" id="KW-1185">Reference proteome</keyword>
<sequence length="82" mass="9703">MDAMSYHYDRSLHHVEYNHVEYWSSEAISWDVLPTAHCCVSSQKAVSSLLQPLNWDTALHRTSAHWESLMQLYRTCSWNYRA</sequence>
<proteinExistence type="predicted"/>
<accession>A0ACB7T494</accession>
<name>A0ACB7T494_HYAAI</name>
<comment type="caution">
    <text evidence="1">The sequence shown here is derived from an EMBL/GenBank/DDBJ whole genome shotgun (WGS) entry which is preliminary data.</text>
</comment>
<reference evidence="1" key="1">
    <citation type="submission" date="2020-05" db="EMBL/GenBank/DDBJ databases">
        <title>Large-scale comparative analyses of tick genomes elucidate their genetic diversity and vector capacities.</title>
        <authorList>
            <person name="Jia N."/>
            <person name="Wang J."/>
            <person name="Shi W."/>
            <person name="Du L."/>
            <person name="Sun Y."/>
            <person name="Zhan W."/>
            <person name="Jiang J."/>
            <person name="Wang Q."/>
            <person name="Zhang B."/>
            <person name="Ji P."/>
            <person name="Sakyi L.B."/>
            <person name="Cui X."/>
            <person name="Yuan T."/>
            <person name="Jiang B."/>
            <person name="Yang W."/>
            <person name="Lam T.T.-Y."/>
            <person name="Chang Q."/>
            <person name="Ding S."/>
            <person name="Wang X."/>
            <person name="Zhu J."/>
            <person name="Ruan X."/>
            <person name="Zhao L."/>
            <person name="Wei J."/>
            <person name="Que T."/>
            <person name="Du C."/>
            <person name="Cheng J."/>
            <person name="Dai P."/>
            <person name="Han X."/>
            <person name="Huang E."/>
            <person name="Gao Y."/>
            <person name="Liu J."/>
            <person name="Shao H."/>
            <person name="Ye R."/>
            <person name="Li L."/>
            <person name="Wei W."/>
            <person name="Wang X."/>
            <person name="Wang C."/>
            <person name="Yang T."/>
            <person name="Huo Q."/>
            <person name="Li W."/>
            <person name="Guo W."/>
            <person name="Chen H."/>
            <person name="Zhou L."/>
            <person name="Ni X."/>
            <person name="Tian J."/>
            <person name="Zhou Y."/>
            <person name="Sheng Y."/>
            <person name="Liu T."/>
            <person name="Pan Y."/>
            <person name="Xia L."/>
            <person name="Li J."/>
            <person name="Zhao F."/>
            <person name="Cao W."/>
        </authorList>
    </citation>
    <scope>NUCLEOTIDE SEQUENCE</scope>
    <source>
        <strain evidence="1">Hyas-2018</strain>
    </source>
</reference>
<dbReference type="Proteomes" id="UP000821845">
    <property type="component" value="Chromosome 11"/>
</dbReference>
<gene>
    <name evidence="1" type="ORF">HPB50_010371</name>
</gene>
<evidence type="ECO:0000313" key="2">
    <source>
        <dbReference type="Proteomes" id="UP000821845"/>
    </source>
</evidence>
<protein>
    <submittedName>
        <fullName evidence="1">Uncharacterized protein</fullName>
    </submittedName>
</protein>
<evidence type="ECO:0000313" key="1">
    <source>
        <dbReference type="EMBL" id="KAH6940923.1"/>
    </source>
</evidence>